<dbReference type="InterPro" id="IPR011006">
    <property type="entry name" value="CheY-like_superfamily"/>
</dbReference>
<organism evidence="4 5">
    <name type="scientific">Sphingomonas glacialis</name>
    <dbReference type="NCBI Taxonomy" id="658225"/>
    <lineage>
        <taxon>Bacteria</taxon>
        <taxon>Pseudomonadati</taxon>
        <taxon>Pseudomonadota</taxon>
        <taxon>Alphaproteobacteria</taxon>
        <taxon>Sphingomonadales</taxon>
        <taxon>Sphingomonadaceae</taxon>
        <taxon>Sphingomonas</taxon>
    </lineage>
</organism>
<dbReference type="SMART" id="SM00448">
    <property type="entry name" value="REC"/>
    <property type="match status" value="1"/>
</dbReference>
<dbReference type="Proteomes" id="UP000652430">
    <property type="component" value="Unassembled WGS sequence"/>
</dbReference>
<evidence type="ECO:0000313" key="4">
    <source>
        <dbReference type="EMBL" id="GHH08060.1"/>
    </source>
</evidence>
<protein>
    <recommendedName>
        <fullName evidence="3">Response regulatory domain-containing protein</fullName>
    </recommendedName>
</protein>
<dbReference type="PROSITE" id="PS50110">
    <property type="entry name" value="RESPONSE_REGULATORY"/>
    <property type="match status" value="1"/>
</dbReference>
<dbReference type="EMBL" id="BNAQ01000001">
    <property type="protein sequence ID" value="GHH08060.1"/>
    <property type="molecule type" value="Genomic_DNA"/>
</dbReference>
<gene>
    <name evidence="4" type="ORF">GCM10008023_02860</name>
</gene>
<evidence type="ECO:0000259" key="3">
    <source>
        <dbReference type="PROSITE" id="PS50110"/>
    </source>
</evidence>
<keyword evidence="1 2" id="KW-0597">Phosphoprotein</keyword>
<dbReference type="RefSeq" id="WP_133188459.1">
    <property type="nucleotide sequence ID" value="NZ_BNAQ01000001.1"/>
</dbReference>
<sequence>MSDLAAAKPPRRTRIVLIDADESVRRQLQLALQWHGYEVRSFGTAAPVLQGGYADATDILITDYAPPGSNGIAILRILQSRGWDGRAVLITSNPSHEQEHCARASGFAAVLEKPVHQADLIAAITFS</sequence>
<accession>A0ABQ3LA98</accession>
<proteinExistence type="predicted"/>
<feature type="modified residue" description="4-aspartylphosphate" evidence="2">
    <location>
        <position position="63"/>
    </location>
</feature>
<dbReference type="PANTHER" id="PTHR44591">
    <property type="entry name" value="STRESS RESPONSE REGULATOR PROTEIN 1"/>
    <property type="match status" value="1"/>
</dbReference>
<evidence type="ECO:0000256" key="1">
    <source>
        <dbReference type="ARBA" id="ARBA00022553"/>
    </source>
</evidence>
<dbReference type="CDD" id="cd00156">
    <property type="entry name" value="REC"/>
    <property type="match status" value="1"/>
</dbReference>
<dbReference type="SUPFAM" id="SSF52172">
    <property type="entry name" value="CheY-like"/>
    <property type="match status" value="1"/>
</dbReference>
<keyword evidence="5" id="KW-1185">Reference proteome</keyword>
<evidence type="ECO:0000256" key="2">
    <source>
        <dbReference type="PROSITE-ProRule" id="PRU00169"/>
    </source>
</evidence>
<comment type="caution">
    <text evidence="4">The sequence shown here is derived from an EMBL/GenBank/DDBJ whole genome shotgun (WGS) entry which is preliminary data.</text>
</comment>
<dbReference type="Gene3D" id="3.40.50.2300">
    <property type="match status" value="1"/>
</dbReference>
<evidence type="ECO:0000313" key="5">
    <source>
        <dbReference type="Proteomes" id="UP000652430"/>
    </source>
</evidence>
<name>A0ABQ3LA98_9SPHN</name>
<reference evidence="5" key="1">
    <citation type="journal article" date="2019" name="Int. J. Syst. Evol. Microbiol.">
        <title>The Global Catalogue of Microorganisms (GCM) 10K type strain sequencing project: providing services to taxonomists for standard genome sequencing and annotation.</title>
        <authorList>
            <consortium name="The Broad Institute Genomics Platform"/>
            <consortium name="The Broad Institute Genome Sequencing Center for Infectious Disease"/>
            <person name="Wu L."/>
            <person name="Ma J."/>
        </authorList>
    </citation>
    <scope>NUCLEOTIDE SEQUENCE [LARGE SCALE GENOMIC DNA]</scope>
    <source>
        <strain evidence="5">CGMCC 1.8957</strain>
    </source>
</reference>
<dbReference type="Pfam" id="PF00072">
    <property type="entry name" value="Response_reg"/>
    <property type="match status" value="1"/>
</dbReference>
<dbReference type="PANTHER" id="PTHR44591:SF3">
    <property type="entry name" value="RESPONSE REGULATORY DOMAIN-CONTAINING PROTEIN"/>
    <property type="match status" value="1"/>
</dbReference>
<feature type="domain" description="Response regulatory" evidence="3">
    <location>
        <begin position="14"/>
        <end position="127"/>
    </location>
</feature>
<dbReference type="InterPro" id="IPR050595">
    <property type="entry name" value="Bact_response_regulator"/>
</dbReference>
<dbReference type="InterPro" id="IPR001789">
    <property type="entry name" value="Sig_transdc_resp-reg_receiver"/>
</dbReference>